<dbReference type="InterPro" id="IPR013537">
    <property type="entry name" value="AcCoA_COase_cen"/>
</dbReference>
<keyword evidence="6" id="KW-0276">Fatty acid metabolism</keyword>
<comment type="catalytic activity">
    <reaction evidence="12">
        <text>hydrogencarbonate + acetyl-CoA + ATP = malonyl-CoA + ADP + phosphate + H(+)</text>
        <dbReference type="Rhea" id="RHEA:11308"/>
        <dbReference type="ChEBI" id="CHEBI:15378"/>
        <dbReference type="ChEBI" id="CHEBI:17544"/>
        <dbReference type="ChEBI" id="CHEBI:30616"/>
        <dbReference type="ChEBI" id="CHEBI:43474"/>
        <dbReference type="ChEBI" id="CHEBI:57288"/>
        <dbReference type="ChEBI" id="CHEBI:57384"/>
        <dbReference type="ChEBI" id="CHEBI:456216"/>
        <dbReference type="EC" id="6.4.1.2"/>
    </reaction>
</comment>
<evidence type="ECO:0000256" key="2">
    <source>
        <dbReference type="ARBA" id="ARBA00004956"/>
    </source>
</evidence>
<evidence type="ECO:0000256" key="15">
    <source>
        <dbReference type="SAM" id="MobiDB-lite"/>
    </source>
</evidence>
<evidence type="ECO:0000259" key="17">
    <source>
        <dbReference type="PROSITE" id="PS50975"/>
    </source>
</evidence>
<dbReference type="Pfam" id="PF00289">
    <property type="entry name" value="Biotin_carb_N"/>
    <property type="match status" value="1"/>
</dbReference>
<dbReference type="PROSITE" id="PS50989">
    <property type="entry name" value="COA_CT_CTER"/>
    <property type="match status" value="1"/>
</dbReference>
<dbReference type="InterPro" id="IPR049074">
    <property type="entry name" value="ACCA_BT"/>
</dbReference>
<dbReference type="PROSITE" id="PS50980">
    <property type="entry name" value="COA_CT_NTER"/>
    <property type="match status" value="1"/>
</dbReference>
<dbReference type="CDD" id="cd06850">
    <property type="entry name" value="biotinyl_domain"/>
    <property type="match status" value="1"/>
</dbReference>
<dbReference type="SMART" id="SM00878">
    <property type="entry name" value="Biotin_carb_C"/>
    <property type="match status" value="1"/>
</dbReference>
<protein>
    <submittedName>
        <fullName evidence="21">Uncharacterized protein</fullName>
    </submittedName>
</protein>
<dbReference type="InterPro" id="IPR034733">
    <property type="entry name" value="AcCoA_carboxyl_beta"/>
</dbReference>
<dbReference type="Pfam" id="PF01039">
    <property type="entry name" value="Carboxyl_trans"/>
    <property type="match status" value="1"/>
</dbReference>
<dbReference type="InterPro" id="IPR005481">
    <property type="entry name" value="BC-like_N"/>
</dbReference>
<feature type="domain" description="Biotin carboxylation" evidence="18">
    <location>
        <begin position="1"/>
        <end position="468"/>
    </location>
</feature>
<dbReference type="Gene3D" id="2.40.460.10">
    <property type="entry name" value="Biotin dependent carboxylase carboxyltransferase"/>
    <property type="match status" value="1"/>
</dbReference>
<proteinExistence type="predicted"/>
<keyword evidence="9" id="KW-0275">Fatty acid biosynthesis</keyword>
<dbReference type="Pfam" id="PF21385">
    <property type="entry name" value="ACCA_BT"/>
    <property type="match status" value="1"/>
</dbReference>
<dbReference type="InterPro" id="IPR001882">
    <property type="entry name" value="Biotin_BS"/>
</dbReference>
<name>A0A2R6NTC6_9APHY</name>
<dbReference type="PROSITE" id="PS00188">
    <property type="entry name" value="BIOTIN"/>
    <property type="match status" value="1"/>
</dbReference>
<dbReference type="InterPro" id="IPR013815">
    <property type="entry name" value="ATP_grasp_subdomain_1"/>
</dbReference>
<dbReference type="SUPFAM" id="SSF51230">
    <property type="entry name" value="Single hybrid motif"/>
    <property type="match status" value="1"/>
</dbReference>
<dbReference type="GO" id="GO:2001295">
    <property type="term" value="P:malonyl-CoA biosynthetic process"/>
    <property type="evidence" value="ECO:0007669"/>
    <property type="project" value="UniProtKB-UniPathway"/>
</dbReference>
<comment type="caution">
    <text evidence="21">The sequence shown here is derived from an EMBL/GenBank/DDBJ whole genome shotgun (WGS) entry which is preliminary data.</text>
</comment>
<evidence type="ECO:0000259" key="19">
    <source>
        <dbReference type="PROSITE" id="PS50980"/>
    </source>
</evidence>
<evidence type="ECO:0000256" key="5">
    <source>
        <dbReference type="ARBA" id="ARBA00022741"/>
    </source>
</evidence>
<dbReference type="FunFam" id="3.30.1490.20:FF:000003">
    <property type="entry name" value="acetyl-CoA carboxylase isoform X1"/>
    <property type="match status" value="1"/>
</dbReference>
<evidence type="ECO:0000259" key="18">
    <source>
        <dbReference type="PROSITE" id="PS50979"/>
    </source>
</evidence>
<dbReference type="EMBL" id="MLYV02000850">
    <property type="protein sequence ID" value="PSR76316.1"/>
    <property type="molecule type" value="Genomic_DNA"/>
</dbReference>
<feature type="domain" description="ATP-grasp" evidence="17">
    <location>
        <begin position="117"/>
        <end position="309"/>
    </location>
</feature>
<evidence type="ECO:0000256" key="3">
    <source>
        <dbReference type="ARBA" id="ARBA00022516"/>
    </source>
</evidence>
<dbReference type="PROSITE" id="PS50975">
    <property type="entry name" value="ATP_GRASP"/>
    <property type="match status" value="1"/>
</dbReference>
<comment type="pathway">
    <text evidence="2">Lipid metabolism; malonyl-CoA biosynthesis; malonyl-CoA from acetyl-CoA: step 1/1.</text>
</comment>
<dbReference type="InterPro" id="IPR011764">
    <property type="entry name" value="Biotin_carboxylation_dom"/>
</dbReference>
<dbReference type="InterPro" id="IPR005479">
    <property type="entry name" value="CPAse_ATP-bd"/>
</dbReference>
<comment type="catalytic activity">
    <reaction evidence="13">
        <text>N(6)-biotinyl-L-lysyl-[protein] + hydrogencarbonate + ATP = N(6)-carboxybiotinyl-L-lysyl-[protein] + ADP + phosphate + H(+)</text>
        <dbReference type="Rhea" id="RHEA:13501"/>
        <dbReference type="Rhea" id="RHEA-COMP:10505"/>
        <dbReference type="Rhea" id="RHEA-COMP:10506"/>
        <dbReference type="ChEBI" id="CHEBI:15378"/>
        <dbReference type="ChEBI" id="CHEBI:17544"/>
        <dbReference type="ChEBI" id="CHEBI:30616"/>
        <dbReference type="ChEBI" id="CHEBI:43474"/>
        <dbReference type="ChEBI" id="CHEBI:83144"/>
        <dbReference type="ChEBI" id="CHEBI:83145"/>
        <dbReference type="ChEBI" id="CHEBI:456216"/>
        <dbReference type="EC" id="6.3.4.14"/>
    </reaction>
</comment>
<evidence type="ECO:0000256" key="7">
    <source>
        <dbReference type="ARBA" id="ARBA00022840"/>
    </source>
</evidence>
<dbReference type="InterPro" id="IPR005482">
    <property type="entry name" value="Biotin_COase_C"/>
</dbReference>
<keyword evidence="10" id="KW-0092">Biotin</keyword>
<dbReference type="PROSITE" id="PS00867">
    <property type="entry name" value="CPSASE_2"/>
    <property type="match status" value="1"/>
</dbReference>
<keyword evidence="8" id="KW-0443">Lipid metabolism</keyword>
<dbReference type="Gene3D" id="2.40.50.100">
    <property type="match status" value="1"/>
</dbReference>
<dbReference type="SUPFAM" id="SSF52096">
    <property type="entry name" value="ClpP/crotonase"/>
    <property type="match status" value="2"/>
</dbReference>
<evidence type="ECO:0000259" key="20">
    <source>
        <dbReference type="PROSITE" id="PS50989"/>
    </source>
</evidence>
<dbReference type="Pfam" id="PF00364">
    <property type="entry name" value="Biotin_lipoyl"/>
    <property type="match status" value="1"/>
</dbReference>
<evidence type="ECO:0000256" key="13">
    <source>
        <dbReference type="ARBA" id="ARBA00048600"/>
    </source>
</evidence>
<dbReference type="InterPro" id="IPR011762">
    <property type="entry name" value="COA_CT_N"/>
</dbReference>
<keyword evidence="4" id="KW-0436">Ligase</keyword>
<evidence type="ECO:0000256" key="12">
    <source>
        <dbReference type="ARBA" id="ARBA00048065"/>
    </source>
</evidence>
<accession>A0A2R6NTC6</accession>
<dbReference type="PANTHER" id="PTHR45728">
    <property type="entry name" value="ACETYL-COA CARBOXYLASE, ISOFORM A"/>
    <property type="match status" value="1"/>
</dbReference>
<dbReference type="Gene3D" id="3.30.470.20">
    <property type="entry name" value="ATP-grasp fold, B domain"/>
    <property type="match status" value="1"/>
</dbReference>
<dbReference type="InterPro" id="IPR049076">
    <property type="entry name" value="ACCA"/>
</dbReference>
<dbReference type="PROSITE" id="PS50968">
    <property type="entry name" value="BIOTINYL_LIPOYL"/>
    <property type="match status" value="1"/>
</dbReference>
<reference evidence="21 22" key="1">
    <citation type="submission" date="2018-02" db="EMBL/GenBank/DDBJ databases">
        <title>Genome sequence of the basidiomycete white-rot fungus Phlebia centrifuga.</title>
        <authorList>
            <person name="Granchi Z."/>
            <person name="Peng M."/>
            <person name="de Vries R.P."/>
            <person name="Hilden K."/>
            <person name="Makela M.R."/>
            <person name="Grigoriev I."/>
            <person name="Riley R."/>
        </authorList>
    </citation>
    <scope>NUCLEOTIDE SEQUENCE [LARGE SCALE GENOMIC DNA]</scope>
    <source>
        <strain evidence="21 22">FBCC195</strain>
    </source>
</reference>
<dbReference type="Proteomes" id="UP000186601">
    <property type="component" value="Unassembled WGS sequence"/>
</dbReference>
<dbReference type="Pfam" id="PF08326">
    <property type="entry name" value="ACC_central"/>
    <property type="match status" value="1"/>
</dbReference>
<keyword evidence="7 14" id="KW-0067">ATP-binding</keyword>
<keyword evidence="22" id="KW-1185">Reference proteome</keyword>
<dbReference type="FunFam" id="2.40.50.100:FF:000005">
    <property type="entry name" value="Acetyl-CoA carboxylase 1"/>
    <property type="match status" value="1"/>
</dbReference>
<dbReference type="InterPro" id="IPR011054">
    <property type="entry name" value="Rudment_hybrid_motif"/>
</dbReference>
<evidence type="ECO:0000256" key="9">
    <source>
        <dbReference type="ARBA" id="ARBA00023160"/>
    </source>
</evidence>
<dbReference type="SUPFAM" id="SSF51246">
    <property type="entry name" value="Rudiment single hybrid motif"/>
    <property type="match status" value="1"/>
</dbReference>
<evidence type="ECO:0000256" key="14">
    <source>
        <dbReference type="PROSITE-ProRule" id="PRU00409"/>
    </source>
</evidence>
<sequence>MATPEDLKVNAEYIRMADRYIEVPGGTNNNNYANVDLIVDVAERAGVHAVWAGWGHASENPKLPETLALNKIVFIGPPGSAMRSLGDKISSTIVAQSAAVPTMAWSGSGISDTILSDQGFVTVADDVYQKACVTTVEEGLKRAEQIGWPVMIKASEGGGGKGIRKVDSPEGFKNAFHAVAGEIPGSPIFIMKLAGQARHLEVQLLADQYGNAISLFGRDCSVQRRHQKIIEEAPVTIAKEDTFSEMERAAVRLAKLVGYVSAGTVEYLYSHAEDVFYFLELNPRLQVEHPTTEMVSGVNLPAAQLQVAMGIPLHRIRHIRQLYGVAPNASSEIDFEMLDPEASKLQRRPRPKGHVVAVRITAENPDAGFKPSSGSLQELNFRSSTNVWGYFSVGSAGGLHEFADSQFGHIFAYGEDRSESRKNMVVALKELSIRGDFRTTVEYLIKLLELQAFEENTITTGWLDSLISDKLTAERPEATLAVICGAVTKAHLASEASWGEYKRVLDKGQVPSKDVLKTVFGIDFIYDGNRYSFTATRSSMTLWTFYLNGGRTMIGARPLADGGLLVLLDGKSHSVYWREEVGALRVLVDAKTCLIEQENDPTQLRSPSPGKLVRFLVESGDHVSAGDQYAEIEVMKMYMPLVASEDGIVQFVKQPGVSLEPGDILGILALDDPARVKHAKPFEGLLPPLGNPAVTGNKPHQRLAYCMGILNDILDGFDNQAVMASTFKDLIEVLHDPELPFAQATSALSALSGRMPGKLEEGVRAAIESAKAKAEGAEFPAVRIKKLLDHFVEDNVRPQDLPMFRTQLSALFELVEKYLGGLKAHEVDTLGSLLARYADTEKLFGGSIEARVLLLREQYKDDLDKVAGLVLSHIMAHRKGRLVTAILDHVKSSGLTVSNPDSVLYQALQSLASLEARSSTQVALRAREVLIACQMPSYEERKTQMEAILKTSVTNSFYGEQGADVKTPSTDVLRELVDSRYTVYDVLPSFFNHRDPWVSLAALDVYVRRAYRAYNLLSIDYEEGDDLDDGDSPNIVTWRFNIGQSRSPPSTPTLGRRGEFARRQASVSDLTYLIDRNQKQPLRNGAIASFPNLTALERGFDKVANMLPAFDPIEQRQRHAGNSQPPNVLNYALRIFDPKDDMSEGAWYLKIQELVNSHKDVLSKRGVRRLSVLIARPSLYPLYFTLRDIDGSWGENQAIRHIEPALAFQLELSRLSHYNLTPCFTESKQLHIYHAVARENQLDNRFFVRALVRPGRIRGNINMAQYLISETDRLVNDILDALELVTAKQRNADTNHIFINFIYNLSVTYDDVLEAISGFIERHGKRLWRLHVTGSEIRIVLEDSEGNGTPIRCIIQNVSGFIVNFHAYQEITTDKGTTILKSIGEKGPLHLQPVHFAYPTKESLQPKRYQAHLIGTTYAYDFPELFSKALSNFWASARRVNPSLSLPKKVLESRELVLDENDQVQEVDRAPGNNNIGMVGWVFTMRTPEYPEGRRVVVIANDITYKIGSFGPLEDQFFYLASQYARDHGLPRIYLSANSGARIGLAEEVMGLFSCSWNDSEHPEKGVDYIYLTHENFLKLQEKAAEACRTVEIEVNGERRHKITDLIGMQDGLGVESLKGSGLIAGETSRAYDDIFTITLVTARSVGIGAYLVRLGQRAVQVEGQPIILTGAPALNKVLGREVYTSNLQLGGTQIMYKNGVSHLTAASDLEGATHILKWLSYVPEIKGNPLPVLEMGDSWDRDIGYTPPKGPYDPRWFIEGKTDEASSEWMSGFFDKGSFQETLSGWAQTVIIGRARLGGIPMGVIAVETRTIERIVPADPANPTSFEQRIMEAGQVWYPNSAYKTAQAIFDFNREGLPLIIFANWRGFSGGQQDMYDEILKQGSKIVDGLSSYKQPVFVYIVPNGELRGGAWVVLDPSINSEQMEMYADEEARAGVLEPEGIVEIKMRRDKILRLMERLDSTYAALKKASTNEQASAEERAEAVEALDKREQLLQPTYKQIALLYADLHDRTGRMEAKGCAKPMVWKDARRRFYWSLRAKVAWSSAMEQLAEASPGSTAEYRSRLLESLAEVDASTDRRVAAEKLEALDLCATAAQLKADHLMRRMLALAQEDRKATMNGLIRLVDNLSDDEKSALAGALASSSRSPGMSVTHAITEKGRD</sequence>
<feature type="region of interest" description="Disordered" evidence="15">
    <location>
        <begin position="2140"/>
        <end position="2162"/>
    </location>
</feature>
<evidence type="ECO:0000256" key="6">
    <source>
        <dbReference type="ARBA" id="ARBA00022832"/>
    </source>
</evidence>
<dbReference type="Pfam" id="PF02785">
    <property type="entry name" value="Biotin_carb_C"/>
    <property type="match status" value="1"/>
</dbReference>
<evidence type="ECO:0000259" key="16">
    <source>
        <dbReference type="PROSITE" id="PS50968"/>
    </source>
</evidence>
<dbReference type="InterPro" id="IPR011761">
    <property type="entry name" value="ATP-grasp"/>
</dbReference>
<dbReference type="SUPFAM" id="SSF52440">
    <property type="entry name" value="PreATP-grasp domain"/>
    <property type="match status" value="1"/>
</dbReference>
<dbReference type="InterPro" id="IPR011763">
    <property type="entry name" value="COA_CT_C"/>
</dbReference>
<dbReference type="InterPro" id="IPR029045">
    <property type="entry name" value="ClpP/crotonase-like_dom_sf"/>
</dbReference>
<evidence type="ECO:0000256" key="10">
    <source>
        <dbReference type="ARBA" id="ARBA00023267"/>
    </source>
</evidence>
<dbReference type="InterPro" id="IPR011053">
    <property type="entry name" value="Single_hybrid_motif"/>
</dbReference>
<dbReference type="GO" id="GO:0004075">
    <property type="term" value="F:biotin carboxylase activity"/>
    <property type="evidence" value="ECO:0007669"/>
    <property type="project" value="UniProtKB-EC"/>
</dbReference>
<dbReference type="PROSITE" id="PS50979">
    <property type="entry name" value="BC"/>
    <property type="match status" value="1"/>
</dbReference>
<dbReference type="GO" id="GO:0005524">
    <property type="term" value="F:ATP binding"/>
    <property type="evidence" value="ECO:0007669"/>
    <property type="project" value="UniProtKB-UniRule"/>
</dbReference>
<dbReference type="PANTHER" id="PTHR45728:SF3">
    <property type="entry name" value="ACETYL-COA CARBOXYLASE"/>
    <property type="match status" value="1"/>
</dbReference>
<dbReference type="UniPathway" id="UPA00655">
    <property type="reaction ID" value="UER00711"/>
</dbReference>
<dbReference type="Pfam" id="PF02786">
    <property type="entry name" value="CPSase_L_D2"/>
    <property type="match status" value="1"/>
</dbReference>
<dbReference type="GO" id="GO:0006633">
    <property type="term" value="P:fatty acid biosynthetic process"/>
    <property type="evidence" value="ECO:0007669"/>
    <property type="project" value="UniProtKB-KW"/>
</dbReference>
<dbReference type="FunFam" id="3.30.470.20:FF:000005">
    <property type="entry name" value="Acetyl-CoA carboxylase 1"/>
    <property type="match status" value="1"/>
</dbReference>
<comment type="cofactor">
    <cofactor evidence="1">
        <name>biotin</name>
        <dbReference type="ChEBI" id="CHEBI:57586"/>
    </cofactor>
</comment>
<keyword evidence="11" id="KW-0511">Multifunctional enzyme</keyword>
<keyword evidence="5 14" id="KW-0547">Nucleotide-binding</keyword>
<gene>
    <name evidence="21" type="ORF">PHLCEN_2v8548</name>
</gene>
<dbReference type="SUPFAM" id="SSF56059">
    <property type="entry name" value="Glutathione synthetase ATP-binding domain-like"/>
    <property type="match status" value="1"/>
</dbReference>
<feature type="domain" description="CoA carboxyltransferase C-terminal" evidence="20">
    <location>
        <begin position="1739"/>
        <end position="2053"/>
    </location>
</feature>
<dbReference type="Gene3D" id="3.40.50.20">
    <property type="match status" value="1"/>
</dbReference>
<dbReference type="STRING" id="98765.A0A2R6NTC6"/>
<evidence type="ECO:0000256" key="4">
    <source>
        <dbReference type="ARBA" id="ARBA00022598"/>
    </source>
</evidence>
<keyword evidence="3" id="KW-0444">Lipid biosynthesis</keyword>
<dbReference type="GO" id="GO:0005739">
    <property type="term" value="C:mitochondrion"/>
    <property type="evidence" value="ECO:0007669"/>
    <property type="project" value="TreeGrafter"/>
</dbReference>
<dbReference type="OrthoDB" id="14612at2759"/>
<dbReference type="Gene3D" id="3.30.1490.20">
    <property type="entry name" value="ATP-grasp fold, A domain"/>
    <property type="match status" value="1"/>
</dbReference>
<organism evidence="21 22">
    <name type="scientific">Hermanssonia centrifuga</name>
    <dbReference type="NCBI Taxonomy" id="98765"/>
    <lineage>
        <taxon>Eukaryota</taxon>
        <taxon>Fungi</taxon>
        <taxon>Dikarya</taxon>
        <taxon>Basidiomycota</taxon>
        <taxon>Agaricomycotina</taxon>
        <taxon>Agaricomycetes</taxon>
        <taxon>Polyporales</taxon>
        <taxon>Meruliaceae</taxon>
        <taxon>Hermanssonia</taxon>
    </lineage>
</organism>
<dbReference type="FunFam" id="3.90.226.10:FF:000010">
    <property type="entry name" value="acetyl-CoA carboxylase isoform X2"/>
    <property type="match status" value="1"/>
</dbReference>
<feature type="domain" description="CoA carboxyltransferase N-terminal" evidence="19">
    <location>
        <begin position="1397"/>
        <end position="1735"/>
    </location>
</feature>
<dbReference type="GO" id="GO:0003989">
    <property type="term" value="F:acetyl-CoA carboxylase activity"/>
    <property type="evidence" value="ECO:0007669"/>
    <property type="project" value="UniProtKB-EC"/>
</dbReference>
<dbReference type="Gene3D" id="3.90.1770.10">
    <property type="entry name" value="PreATP-grasp domain"/>
    <property type="match status" value="1"/>
</dbReference>
<evidence type="ECO:0000256" key="11">
    <source>
        <dbReference type="ARBA" id="ARBA00023268"/>
    </source>
</evidence>
<evidence type="ECO:0000256" key="8">
    <source>
        <dbReference type="ARBA" id="ARBA00023098"/>
    </source>
</evidence>
<evidence type="ECO:0000313" key="21">
    <source>
        <dbReference type="EMBL" id="PSR76316.1"/>
    </source>
</evidence>
<dbReference type="GO" id="GO:0046872">
    <property type="term" value="F:metal ion binding"/>
    <property type="evidence" value="ECO:0007669"/>
    <property type="project" value="InterPro"/>
</dbReference>
<evidence type="ECO:0000256" key="1">
    <source>
        <dbReference type="ARBA" id="ARBA00001953"/>
    </source>
</evidence>
<dbReference type="InterPro" id="IPR016185">
    <property type="entry name" value="PreATP-grasp_dom_sf"/>
</dbReference>
<dbReference type="Gene3D" id="3.90.226.10">
    <property type="entry name" value="2-enoyl-CoA Hydratase, Chain A, domain 1"/>
    <property type="match status" value="2"/>
</dbReference>
<evidence type="ECO:0000313" key="22">
    <source>
        <dbReference type="Proteomes" id="UP000186601"/>
    </source>
</evidence>
<feature type="domain" description="Lipoyl-binding" evidence="16">
    <location>
        <begin position="595"/>
        <end position="669"/>
    </location>
</feature>
<dbReference type="InterPro" id="IPR000089">
    <property type="entry name" value="Biotin_lipoyl"/>
</dbReference>